<dbReference type="Proteomes" id="UP000008062">
    <property type="component" value="Chromosome 5"/>
</dbReference>
<dbReference type="InterPro" id="IPR015943">
    <property type="entry name" value="WD40/YVTN_repeat-like_dom_sf"/>
</dbReference>
<evidence type="ECO:0000256" key="6">
    <source>
        <dbReference type="ARBA" id="ARBA00022722"/>
    </source>
</evidence>
<evidence type="ECO:0000256" key="10">
    <source>
        <dbReference type="HAMAP-Rule" id="MF_03182"/>
    </source>
</evidence>
<comment type="subcellular location">
    <subcellularLocation>
        <location evidence="2 10">Cytoplasm</location>
    </subcellularLocation>
</comment>
<feature type="region of interest" description="Disordered" evidence="11">
    <location>
        <begin position="392"/>
        <end position="446"/>
    </location>
</feature>
<evidence type="ECO:0000256" key="7">
    <source>
        <dbReference type="ARBA" id="ARBA00022723"/>
    </source>
</evidence>
<gene>
    <name evidence="10" type="primary">PAN2</name>
    <name evidence="13" type="ORF">MYCGRDRAFT_93043</name>
</gene>
<keyword evidence="8 10" id="KW-0378">Hydrolase</keyword>
<dbReference type="InterPro" id="IPR038765">
    <property type="entry name" value="Papain-like_cys_pep_sf"/>
</dbReference>
<dbReference type="HOGENOM" id="CLU_002369_1_0_1"/>
<comment type="domain">
    <text evidence="10">Contains a pseudo-UCH domain. This ubiquitin C-terminal hydrolase (UCH)-like or ubiquitin specific protease (USP)-like domain is predicted to be catalytically inactive because it lacks the active site catalytic triad characteristic of thiol proteases, with residues at the equivalent structural positions that are incompatible with catalysis, and it cannot bind ubiquitin. It functions as a structural scaffold for intra- and intermolecular interactions in the complex.</text>
</comment>
<keyword evidence="9 10" id="KW-0269">Exonuclease</keyword>
<dbReference type="InterPro" id="IPR050785">
    <property type="entry name" value="PAN2-PAN3_catalytic_subunit"/>
</dbReference>
<dbReference type="Pfam" id="PF13423">
    <property type="entry name" value="UCH_1"/>
    <property type="match status" value="1"/>
</dbReference>
<dbReference type="OMA" id="TQELLWT"/>
<dbReference type="GO" id="GO:0000932">
    <property type="term" value="C:P-body"/>
    <property type="evidence" value="ECO:0007669"/>
    <property type="project" value="TreeGrafter"/>
</dbReference>
<dbReference type="InterPro" id="IPR028889">
    <property type="entry name" value="USP"/>
</dbReference>
<organism evidence="13 14">
    <name type="scientific">Zymoseptoria tritici (strain CBS 115943 / IPO323)</name>
    <name type="common">Speckled leaf blotch fungus</name>
    <name type="synonym">Septoria tritici</name>
    <dbReference type="NCBI Taxonomy" id="336722"/>
    <lineage>
        <taxon>Eukaryota</taxon>
        <taxon>Fungi</taxon>
        <taxon>Dikarya</taxon>
        <taxon>Ascomycota</taxon>
        <taxon>Pezizomycotina</taxon>
        <taxon>Dothideomycetes</taxon>
        <taxon>Dothideomycetidae</taxon>
        <taxon>Mycosphaerellales</taxon>
        <taxon>Mycosphaerellaceae</taxon>
        <taxon>Zymoseptoria</taxon>
    </lineage>
</organism>
<evidence type="ECO:0000313" key="13">
    <source>
        <dbReference type="EMBL" id="EGP87707.1"/>
    </source>
</evidence>
<feature type="compositionally biased region" description="Basic and acidic residues" evidence="11">
    <location>
        <begin position="430"/>
        <end position="446"/>
    </location>
</feature>
<accession>F9XAV1</accession>
<feature type="binding site" evidence="10">
    <location>
        <position position="992"/>
    </location>
    <ligand>
        <name>a divalent metal cation</name>
        <dbReference type="ChEBI" id="CHEBI:60240"/>
        <note>catalytic</note>
    </ligand>
</feature>
<dbReference type="InterPro" id="IPR030843">
    <property type="entry name" value="PAN2"/>
</dbReference>
<comment type="activity regulation">
    <text evidence="10">Positively regulated by the regulatory subunit PAN3.</text>
</comment>
<evidence type="ECO:0000256" key="11">
    <source>
        <dbReference type="SAM" id="MobiDB-lite"/>
    </source>
</evidence>
<evidence type="ECO:0000256" key="9">
    <source>
        <dbReference type="ARBA" id="ARBA00022839"/>
    </source>
</evidence>
<dbReference type="PANTHER" id="PTHR15728:SF0">
    <property type="entry name" value="PAN2-PAN3 DEADENYLATION COMPLEX CATALYTIC SUBUNIT PAN2"/>
    <property type="match status" value="1"/>
</dbReference>
<evidence type="ECO:0000313" key="14">
    <source>
        <dbReference type="Proteomes" id="UP000008062"/>
    </source>
</evidence>
<dbReference type="GO" id="GO:0004535">
    <property type="term" value="F:poly(A)-specific ribonuclease activity"/>
    <property type="evidence" value="ECO:0007669"/>
    <property type="project" value="UniProtKB-UniRule"/>
</dbReference>
<dbReference type="Gene3D" id="3.90.70.10">
    <property type="entry name" value="Cysteine proteinases"/>
    <property type="match status" value="1"/>
</dbReference>
<dbReference type="Pfam" id="PF20770">
    <property type="entry name" value="PAN2_N"/>
    <property type="match status" value="1"/>
</dbReference>
<comment type="function">
    <text evidence="10">Catalytic subunit of the poly(A)-nuclease (PAN) deadenylation complex, one of two cytoplasmic mRNA deadenylases involved in mRNA turnover. PAN specifically shortens poly(A) tails of RNA and the activity is stimulated by poly(A)-binding protein PAB1. PAN deadenylation is followed by rapid degradation of the shortened mRNA tails by the CCR4-NOT complex. Deadenylated mRNAs are then degraded by two alternative mechanisms, namely exosome-mediated 3'-5' exonucleolytic degradation, or deadenlyation-dependent mRNA decaping and subsequent 5'-3' exonucleolytic degradation by XRN1. May also be involved in post-transcriptional maturation of mRNA poly(A) tails.</text>
</comment>
<dbReference type="PANTHER" id="PTHR15728">
    <property type="entry name" value="DEADENYLATION COMPLEX CATALYTIC SUBUNIT PAN2"/>
    <property type="match status" value="1"/>
</dbReference>
<dbReference type="HAMAP" id="MF_03182">
    <property type="entry name" value="PAN2"/>
    <property type="match status" value="1"/>
</dbReference>
<dbReference type="InterPro" id="IPR036322">
    <property type="entry name" value="WD40_repeat_dom_sf"/>
</dbReference>
<dbReference type="FunFam" id="3.30.420.10:FF:000028">
    <property type="entry name" value="PAN2-PAN3 deadenylation complex catalytic subunit PAN2"/>
    <property type="match status" value="1"/>
</dbReference>
<dbReference type="AlphaFoldDB" id="F9XAV1"/>
<evidence type="ECO:0000256" key="5">
    <source>
        <dbReference type="ARBA" id="ARBA00022664"/>
    </source>
</evidence>
<dbReference type="GeneID" id="13397054"/>
<sequence>MEADWNEATRIGLSSPVHNAPPSHLSAFAFDPLQELLWAGNEHGKVTSYYGTELQKYTSYRGHVSSAPRGAPGNAPIKQFLFCDKGVITVSSKSIHMSSRRGLAQWHISHAGMTDLRCMSFTSRDADELVVAGCQSQMYRIDVEKGIVTETITPTNPIPYTLMKYASQHICAASHDGSIHLLDPKTLSSVHSWKAYAGTVNDMDARGDYLLTCGWAQMQYQGLALERLVRVFDLKAQKPAPPVPFQSGAAYVRLHPKLTSTCIVVSQSGLIHSIDIQNPDMPSMRYVNSFDVQFAGLELMPSGKGFALADSNSDLVLWGSPSKLQFTEYSRPTEFADASGTSKHLDWSNDVPLNMIGMPYYRETLLSGWPNSLLHQVGMPAARPDPLESTFRTFDYGRVGPNPRKTRRNEAANPRAQQKLADPLAAPKFLSEKPRPEDAADKPDRRMSEDILKALDNLKLDGAAASDVKFLYRIVEIKYSKFGVEDFDFRYYNKTKYAGLETHIVNSYANSLLQIFRFTAVARNLSLQHTAKDCRLENCLFCELGFLIDMLEKARGPNCQATNFLRTLSRQPDAAAQNVLEEVSTNTPLTTMMQNLNRFLMQRMEDNFKWVAPSLDHFHLAFGTIGLDFTQCAHCSYESRMDKVWYSHDLYYPPKPKHRNIRQYFSQILKGSIERHSQHRGWCLRCNGYKGMVSHRAIHCLPAVLMLNAAITTPDSRQLWGTPGFLPREIGVIVNNGRFFCYEGQDLQLHLQRGQFNITVYELVGIVVDVKTSDNEKSHLVATIDVGLADPDPTQKSNWHLFNDFLVSKLPPDEALHFNPQWKLPSVITYQAKTHSHSLDSTWKSSIDPAVLYRSPTQPALSCRPLTPSTPLTDPSTTHVAIDAEFVRLLREEIDVDATGSRRMTRPARSALARVSVLRGAGEDAELPFIDDYISIEDPIDDYLTRYSGLHAGDLTPGQSRFELVCLKEVYKKLWVLLNLGAVFIGHGLSSDFRIINIHVPEAQVIDTQDLFSLGSRGRRKLSLRFLAWTVLGEDIQQSEEKGHDSIEDARTALKLWRKYEEFLEAGVLERIMDEIWLKGRATDFKVPVKMVGEGGTPMSSAPGTPARGAVRIGGVEGRSPAKGGPALPLTFDFLMAEKRECTYNDR</sequence>
<dbReference type="EC" id="3.1.13.4" evidence="10"/>
<feature type="binding site" evidence="10">
    <location>
        <position position="1049"/>
    </location>
    <ligand>
        <name>a divalent metal cation</name>
        <dbReference type="ChEBI" id="CHEBI:60240"/>
        <note>catalytic</note>
    </ligand>
</feature>
<feature type="binding site" evidence="10">
    <location>
        <position position="883"/>
    </location>
    <ligand>
        <name>a divalent metal cation</name>
        <dbReference type="ChEBI" id="CHEBI:60240"/>
        <note>catalytic</note>
    </ligand>
</feature>
<dbReference type="Pfam" id="PF00929">
    <property type="entry name" value="RNase_T"/>
    <property type="match status" value="1"/>
</dbReference>
<dbReference type="KEGG" id="ztr:MYCGRDRAFT_93043"/>
<dbReference type="SUPFAM" id="SSF50978">
    <property type="entry name" value="WD40 repeat-like"/>
    <property type="match status" value="1"/>
</dbReference>
<keyword evidence="14" id="KW-1185">Reference proteome</keyword>
<dbReference type="FunCoup" id="F9XAV1">
    <property type="interactions" value="657"/>
</dbReference>
<keyword evidence="3 10" id="KW-0963">Cytoplasm</keyword>
<evidence type="ECO:0000256" key="1">
    <source>
        <dbReference type="ARBA" id="ARBA00001663"/>
    </source>
</evidence>
<dbReference type="GO" id="GO:0006397">
    <property type="term" value="P:mRNA processing"/>
    <property type="evidence" value="ECO:0007669"/>
    <property type="project" value="UniProtKB-KW"/>
</dbReference>
<evidence type="ECO:0000256" key="4">
    <source>
        <dbReference type="ARBA" id="ARBA00022574"/>
    </source>
</evidence>
<comment type="subunit">
    <text evidence="10">Forms a heterotrimer with an asymmetric homodimer of the regulatory subunit PAN3 to form the poly(A)-nuclease (PAN) deadenylation complex.</text>
</comment>
<comment type="catalytic activity">
    <reaction evidence="1 10">
        <text>Exonucleolytic cleavage of poly(A) to 5'-AMP.</text>
        <dbReference type="EC" id="3.1.13.4"/>
    </reaction>
</comment>
<protein>
    <recommendedName>
        <fullName evidence="10">PAN2-PAN3 deadenylation complex catalytic subunit PAN2</fullName>
        <ecNumber evidence="10">3.1.13.4</ecNumber>
    </recommendedName>
    <alternativeName>
        <fullName evidence="10">PAB1P-dependent poly(A)-specific ribonuclease</fullName>
    </alternativeName>
    <alternativeName>
        <fullName evidence="10">Poly(A)-nuclease deadenylation complex subunit 2</fullName>
        <shortName evidence="10">PAN deadenylation complex subunit 2</shortName>
    </alternativeName>
</protein>
<dbReference type="GO" id="GO:0031251">
    <property type="term" value="C:PAN complex"/>
    <property type="evidence" value="ECO:0007669"/>
    <property type="project" value="UniProtKB-UniRule"/>
</dbReference>
<comment type="caution">
    <text evidence="10">Lacks conserved residue(s) required for the propagation of feature annotation.</text>
</comment>
<feature type="binding site" evidence="10">
    <location>
        <position position="885"/>
    </location>
    <ligand>
        <name>a divalent metal cation</name>
        <dbReference type="ChEBI" id="CHEBI:60240"/>
        <note>catalytic</note>
    </ligand>
</feature>
<dbReference type="FunFam" id="2.130.10.10:FF:000459">
    <property type="entry name" value="PAN2-PAN3 deadenylation complex catalytic subunit PAN2"/>
    <property type="match status" value="1"/>
</dbReference>
<dbReference type="InterPro" id="IPR028881">
    <property type="entry name" value="PAN2_UCH_dom"/>
</dbReference>
<reference evidence="13 14" key="1">
    <citation type="journal article" date="2011" name="PLoS Genet.">
        <title>Finished genome of the fungal wheat pathogen Mycosphaerella graminicola reveals dispensome structure, chromosome plasticity, and stealth pathogenesis.</title>
        <authorList>
            <person name="Goodwin S.B."/>
            <person name="Ben M'barek S."/>
            <person name="Dhillon B."/>
            <person name="Wittenberg A.H.J."/>
            <person name="Crane C.F."/>
            <person name="Hane J.K."/>
            <person name="Foster A.J."/>
            <person name="Van der Lee T.A.J."/>
            <person name="Grimwood J."/>
            <person name="Aerts A."/>
            <person name="Antoniw J."/>
            <person name="Bailey A."/>
            <person name="Bluhm B."/>
            <person name="Bowler J."/>
            <person name="Bristow J."/>
            <person name="van der Burgt A."/>
            <person name="Canto-Canche B."/>
            <person name="Churchill A.C.L."/>
            <person name="Conde-Ferraez L."/>
            <person name="Cools H.J."/>
            <person name="Coutinho P.M."/>
            <person name="Csukai M."/>
            <person name="Dehal P."/>
            <person name="De Wit P."/>
            <person name="Donzelli B."/>
            <person name="van de Geest H.C."/>
            <person name="van Ham R.C.H.J."/>
            <person name="Hammond-Kosack K.E."/>
            <person name="Henrissat B."/>
            <person name="Kilian A."/>
            <person name="Kobayashi A.K."/>
            <person name="Koopmann E."/>
            <person name="Kourmpetis Y."/>
            <person name="Kuzniar A."/>
            <person name="Lindquist E."/>
            <person name="Lombard V."/>
            <person name="Maliepaard C."/>
            <person name="Martins N."/>
            <person name="Mehrabi R."/>
            <person name="Nap J.P.H."/>
            <person name="Ponomarenko A."/>
            <person name="Rudd J.J."/>
            <person name="Salamov A."/>
            <person name="Schmutz J."/>
            <person name="Schouten H.J."/>
            <person name="Shapiro H."/>
            <person name="Stergiopoulos I."/>
            <person name="Torriani S.F.F."/>
            <person name="Tu H."/>
            <person name="de Vries R.P."/>
            <person name="Waalwijk C."/>
            <person name="Ware S.B."/>
            <person name="Wiebenga A."/>
            <person name="Zwiers L.-H."/>
            <person name="Oliver R.P."/>
            <person name="Grigoriev I.V."/>
            <person name="Kema G.H.J."/>
        </authorList>
    </citation>
    <scope>NUCLEOTIDE SEQUENCE [LARGE SCALE GENOMIC DNA]</scope>
    <source>
        <strain evidence="14">CBS 115943 / IPO323</strain>
    </source>
</reference>
<keyword evidence="4" id="KW-0853">WD repeat</keyword>
<dbReference type="eggNOG" id="KOG1275">
    <property type="taxonomic scope" value="Eukaryota"/>
</dbReference>
<dbReference type="GO" id="GO:0003676">
    <property type="term" value="F:nucleic acid binding"/>
    <property type="evidence" value="ECO:0007669"/>
    <property type="project" value="InterPro"/>
</dbReference>
<dbReference type="PROSITE" id="PS50235">
    <property type="entry name" value="USP_3"/>
    <property type="match status" value="1"/>
</dbReference>
<dbReference type="InterPro" id="IPR012337">
    <property type="entry name" value="RNaseH-like_sf"/>
</dbReference>
<dbReference type="InterPro" id="IPR048841">
    <property type="entry name" value="PAN2_N"/>
</dbReference>
<comment type="domain">
    <text evidence="10">The linker, or PAN3 interaction domain (PID), between the WD40 repeats and the pseudo-UCH domain mediates interaction with PAN3.</text>
</comment>
<dbReference type="SUPFAM" id="SSF54001">
    <property type="entry name" value="Cysteine proteinases"/>
    <property type="match status" value="1"/>
</dbReference>
<dbReference type="EMBL" id="CM001200">
    <property type="protein sequence ID" value="EGP87707.1"/>
    <property type="molecule type" value="Genomic_DNA"/>
</dbReference>
<dbReference type="InParanoid" id="F9XAV1"/>
<name>F9XAV1_ZYMTI</name>
<dbReference type="GO" id="GO:0000289">
    <property type="term" value="P:nuclear-transcribed mRNA poly(A) tail shortening"/>
    <property type="evidence" value="ECO:0007669"/>
    <property type="project" value="UniProtKB-UniRule"/>
</dbReference>
<evidence type="ECO:0000256" key="2">
    <source>
        <dbReference type="ARBA" id="ARBA00004496"/>
    </source>
</evidence>
<keyword evidence="5 10" id="KW-0507">mRNA processing</keyword>
<evidence type="ECO:0000256" key="8">
    <source>
        <dbReference type="ARBA" id="ARBA00022801"/>
    </source>
</evidence>
<dbReference type="STRING" id="336722.F9XAV1"/>
<dbReference type="InterPro" id="IPR036397">
    <property type="entry name" value="RNaseH_sf"/>
</dbReference>
<proteinExistence type="inferred from homology"/>
<evidence type="ECO:0000256" key="3">
    <source>
        <dbReference type="ARBA" id="ARBA00022490"/>
    </source>
</evidence>
<evidence type="ECO:0000259" key="12">
    <source>
        <dbReference type="PROSITE" id="PS50235"/>
    </source>
</evidence>
<keyword evidence="6 10" id="KW-0540">Nuclease</keyword>
<dbReference type="OrthoDB" id="16516at2759"/>
<feature type="domain" description="USP" evidence="12">
    <location>
        <begin position="498"/>
        <end position="833"/>
    </location>
</feature>
<dbReference type="RefSeq" id="XP_003852731.1">
    <property type="nucleotide sequence ID" value="XM_003852683.1"/>
</dbReference>
<dbReference type="CDD" id="cd06143">
    <property type="entry name" value="PAN2_exo"/>
    <property type="match status" value="1"/>
</dbReference>
<dbReference type="GO" id="GO:0046872">
    <property type="term" value="F:metal ion binding"/>
    <property type="evidence" value="ECO:0007669"/>
    <property type="project" value="UniProtKB-KW"/>
</dbReference>
<dbReference type="Gene3D" id="3.30.420.10">
    <property type="entry name" value="Ribonuclease H-like superfamily/Ribonuclease H"/>
    <property type="match status" value="1"/>
</dbReference>
<dbReference type="SMART" id="SM00479">
    <property type="entry name" value="EXOIII"/>
    <property type="match status" value="1"/>
</dbReference>
<dbReference type="SUPFAM" id="SSF53098">
    <property type="entry name" value="Ribonuclease H-like"/>
    <property type="match status" value="1"/>
</dbReference>
<keyword evidence="7 10" id="KW-0479">Metal-binding</keyword>
<dbReference type="InterPro" id="IPR013520">
    <property type="entry name" value="Ribonucl_H"/>
</dbReference>
<comment type="similarity">
    <text evidence="10">Belongs to the peptidase C19 family. PAN2 subfamily.</text>
</comment>
<comment type="cofactor">
    <cofactor evidence="10">
        <name>a divalent metal cation</name>
        <dbReference type="ChEBI" id="CHEBI:60240"/>
    </cofactor>
    <text evidence="10">Binds 2 metal cations per subunit in the catalytic exonuclease domain.</text>
</comment>
<dbReference type="Gene3D" id="2.130.10.10">
    <property type="entry name" value="YVTN repeat-like/Quinoprotein amine dehydrogenase"/>
    <property type="match status" value="1"/>
</dbReference>